<dbReference type="Gene3D" id="1.10.150.80">
    <property type="entry name" value="HRDC domain"/>
    <property type="match status" value="1"/>
</dbReference>
<dbReference type="AlphaFoldDB" id="A0A9E2P011"/>
<accession>A0A9E2P011</accession>
<reference evidence="1" key="2">
    <citation type="submission" date="2021-04" db="EMBL/GenBank/DDBJ databases">
        <authorList>
            <person name="Gilroy R."/>
        </authorList>
    </citation>
    <scope>NUCLEOTIDE SEQUENCE</scope>
    <source>
        <strain evidence="1">G3-2149</strain>
    </source>
</reference>
<name>A0A9E2P011_9BACT</name>
<sequence length="40" mass="4462">MLSVSGIGKVKARKYGMELLRIIAEFQPDKNRTPGLFPAE</sequence>
<dbReference type="Proteomes" id="UP000823865">
    <property type="component" value="Unassembled WGS sequence"/>
</dbReference>
<comment type="caution">
    <text evidence="1">The sequence shown here is derived from an EMBL/GenBank/DDBJ whole genome shotgun (WGS) entry which is preliminary data.</text>
</comment>
<proteinExistence type="predicted"/>
<reference evidence="1" key="1">
    <citation type="journal article" date="2021" name="PeerJ">
        <title>Extensive microbial diversity within the chicken gut microbiome revealed by metagenomics and culture.</title>
        <authorList>
            <person name="Gilroy R."/>
            <person name="Ravi A."/>
            <person name="Getino M."/>
            <person name="Pursley I."/>
            <person name="Horton D.L."/>
            <person name="Alikhan N.F."/>
            <person name="Baker D."/>
            <person name="Gharbi K."/>
            <person name="Hall N."/>
            <person name="Watson M."/>
            <person name="Adriaenssens E.M."/>
            <person name="Foster-Nyarko E."/>
            <person name="Jarju S."/>
            <person name="Secka A."/>
            <person name="Antonio M."/>
            <person name="Oren A."/>
            <person name="Chaudhuri R.R."/>
            <person name="La Ragione R."/>
            <person name="Hildebrand F."/>
            <person name="Pallen M.J."/>
        </authorList>
    </citation>
    <scope>NUCLEOTIDE SEQUENCE</scope>
    <source>
        <strain evidence="1">G3-2149</strain>
    </source>
</reference>
<protein>
    <submittedName>
        <fullName evidence="1">HRDC domain-containing protein</fullName>
    </submittedName>
</protein>
<evidence type="ECO:0000313" key="2">
    <source>
        <dbReference type="Proteomes" id="UP000823865"/>
    </source>
</evidence>
<gene>
    <name evidence="1" type="ORF">H9789_00545</name>
</gene>
<evidence type="ECO:0000313" key="1">
    <source>
        <dbReference type="EMBL" id="MBU3852319.1"/>
    </source>
</evidence>
<dbReference type="InterPro" id="IPR044876">
    <property type="entry name" value="HRDC_dom_sf"/>
</dbReference>
<dbReference type="EMBL" id="JAHLFU010000014">
    <property type="protein sequence ID" value="MBU3852319.1"/>
    <property type="molecule type" value="Genomic_DNA"/>
</dbReference>
<organism evidence="1 2">
    <name type="scientific">Candidatus Paraprevotella stercoravium</name>
    <dbReference type="NCBI Taxonomy" id="2838725"/>
    <lineage>
        <taxon>Bacteria</taxon>
        <taxon>Pseudomonadati</taxon>
        <taxon>Bacteroidota</taxon>
        <taxon>Bacteroidia</taxon>
        <taxon>Bacteroidales</taxon>
        <taxon>Prevotellaceae</taxon>
        <taxon>Paraprevotella</taxon>
    </lineage>
</organism>